<evidence type="ECO:0000259" key="5">
    <source>
        <dbReference type="Pfam" id="PF05118"/>
    </source>
</evidence>
<feature type="compositionally biased region" description="Basic and acidic residues" evidence="3">
    <location>
        <begin position="506"/>
        <end position="520"/>
    </location>
</feature>
<dbReference type="SMART" id="SM00028">
    <property type="entry name" value="TPR"/>
    <property type="match status" value="3"/>
</dbReference>
<feature type="transmembrane region" description="Helical" evidence="4">
    <location>
        <begin position="87"/>
        <end position="105"/>
    </location>
</feature>
<keyword evidence="4" id="KW-1133">Transmembrane helix</keyword>
<feature type="compositionally biased region" description="Basic and acidic residues" evidence="3">
    <location>
        <begin position="567"/>
        <end position="582"/>
    </location>
</feature>
<feature type="compositionally biased region" description="Polar residues" evidence="3">
    <location>
        <begin position="38"/>
        <end position="58"/>
    </location>
</feature>
<evidence type="ECO:0000313" key="6">
    <source>
        <dbReference type="EMBL" id="OWF47307.1"/>
    </source>
</evidence>
<dbReference type="Pfam" id="PF05118">
    <property type="entry name" value="Asp_Arg_Hydrox"/>
    <property type="match status" value="1"/>
</dbReference>
<dbReference type="InterPro" id="IPR027443">
    <property type="entry name" value="IPNS-like_sf"/>
</dbReference>
<dbReference type="STRING" id="6573.A0A210QEV6"/>
<feature type="region of interest" description="Disordered" evidence="3">
    <location>
        <begin position="615"/>
        <end position="656"/>
    </location>
</feature>
<dbReference type="PANTHER" id="PTHR12366">
    <property type="entry name" value="ASPARTYL/ASPARAGINYL BETA-HYDROXYLASE"/>
    <property type="match status" value="1"/>
</dbReference>
<feature type="compositionally biased region" description="Basic and acidic residues" evidence="3">
    <location>
        <begin position="734"/>
        <end position="760"/>
    </location>
</feature>
<dbReference type="GO" id="GO:0005783">
    <property type="term" value="C:endoplasmic reticulum"/>
    <property type="evidence" value="ECO:0007669"/>
    <property type="project" value="TreeGrafter"/>
</dbReference>
<feature type="compositionally biased region" description="Polar residues" evidence="3">
    <location>
        <begin position="761"/>
        <end position="774"/>
    </location>
</feature>
<evidence type="ECO:0000256" key="3">
    <source>
        <dbReference type="SAM" id="MobiDB-lite"/>
    </source>
</evidence>
<feature type="compositionally biased region" description="Basic and acidic residues" evidence="3">
    <location>
        <begin position="155"/>
        <end position="184"/>
    </location>
</feature>
<feature type="compositionally biased region" description="Polar residues" evidence="3">
    <location>
        <begin position="355"/>
        <end position="368"/>
    </location>
</feature>
<feature type="compositionally biased region" description="Basic residues" evidence="3">
    <location>
        <begin position="1"/>
        <end position="13"/>
    </location>
</feature>
<feature type="repeat" description="TPR" evidence="2">
    <location>
        <begin position="917"/>
        <end position="950"/>
    </location>
</feature>
<dbReference type="PANTHER" id="PTHR12366:SF29">
    <property type="entry name" value="ASPARTYL BETA-HYDROXYLASE, ISOFORM L"/>
    <property type="match status" value="1"/>
</dbReference>
<gene>
    <name evidence="6" type="ORF">KP79_PYT23450</name>
</gene>
<evidence type="ECO:0000313" key="7">
    <source>
        <dbReference type="Proteomes" id="UP000242188"/>
    </source>
</evidence>
<feature type="compositionally biased region" description="Acidic residues" evidence="3">
    <location>
        <begin position="259"/>
        <end position="268"/>
    </location>
</feature>
<protein>
    <submittedName>
        <fullName evidence="6">Aspartyl/asparaginyl beta-hydroxylase</fullName>
    </submittedName>
</protein>
<dbReference type="InterPro" id="IPR019734">
    <property type="entry name" value="TPR_rpt"/>
</dbReference>
<dbReference type="Gene3D" id="2.60.120.330">
    <property type="entry name" value="B-lactam Antibiotic, Isopenicillin N Synthase, Chain"/>
    <property type="match status" value="1"/>
</dbReference>
<dbReference type="InterPro" id="IPR039038">
    <property type="entry name" value="ASPH"/>
</dbReference>
<reference evidence="6 7" key="1">
    <citation type="journal article" date="2017" name="Nat. Ecol. Evol.">
        <title>Scallop genome provides insights into evolution of bilaterian karyotype and development.</title>
        <authorList>
            <person name="Wang S."/>
            <person name="Zhang J."/>
            <person name="Jiao W."/>
            <person name="Li J."/>
            <person name="Xun X."/>
            <person name="Sun Y."/>
            <person name="Guo X."/>
            <person name="Huan P."/>
            <person name="Dong B."/>
            <person name="Zhang L."/>
            <person name="Hu X."/>
            <person name="Sun X."/>
            <person name="Wang J."/>
            <person name="Zhao C."/>
            <person name="Wang Y."/>
            <person name="Wang D."/>
            <person name="Huang X."/>
            <person name="Wang R."/>
            <person name="Lv J."/>
            <person name="Li Y."/>
            <person name="Zhang Z."/>
            <person name="Liu B."/>
            <person name="Lu W."/>
            <person name="Hui Y."/>
            <person name="Liang J."/>
            <person name="Zhou Z."/>
            <person name="Hou R."/>
            <person name="Li X."/>
            <person name="Liu Y."/>
            <person name="Li H."/>
            <person name="Ning X."/>
            <person name="Lin Y."/>
            <person name="Zhao L."/>
            <person name="Xing Q."/>
            <person name="Dou J."/>
            <person name="Li Y."/>
            <person name="Mao J."/>
            <person name="Guo H."/>
            <person name="Dou H."/>
            <person name="Li T."/>
            <person name="Mu C."/>
            <person name="Jiang W."/>
            <person name="Fu Q."/>
            <person name="Fu X."/>
            <person name="Miao Y."/>
            <person name="Liu J."/>
            <person name="Yu Q."/>
            <person name="Li R."/>
            <person name="Liao H."/>
            <person name="Li X."/>
            <person name="Kong Y."/>
            <person name="Jiang Z."/>
            <person name="Chourrout D."/>
            <person name="Li R."/>
            <person name="Bao Z."/>
        </authorList>
    </citation>
    <scope>NUCLEOTIDE SEQUENCE [LARGE SCALE GENOMIC DNA]</scope>
    <source>
        <strain evidence="6 7">PY_sf001</strain>
    </source>
</reference>
<dbReference type="InterPro" id="IPR007803">
    <property type="entry name" value="Asp/Arg/Pro-Hydrxlase"/>
</dbReference>
<feature type="compositionally biased region" description="Basic and acidic residues" evidence="3">
    <location>
        <begin position="527"/>
        <end position="550"/>
    </location>
</feature>
<dbReference type="AlphaFoldDB" id="A0A210QEV6"/>
<keyword evidence="4" id="KW-0472">Membrane</keyword>
<feature type="domain" description="Aspartyl/asparaginy/proline hydroxylase" evidence="5">
    <location>
        <begin position="1056"/>
        <end position="1209"/>
    </location>
</feature>
<comment type="caution">
    <text evidence="6">The sequence shown here is derived from an EMBL/GenBank/DDBJ whole genome shotgun (WGS) entry which is preliminary data.</text>
</comment>
<name>A0A210QEV6_MIZYE</name>
<keyword evidence="7" id="KW-1185">Reference proteome</keyword>
<dbReference type="SUPFAM" id="SSF48452">
    <property type="entry name" value="TPR-like"/>
    <property type="match status" value="1"/>
</dbReference>
<feature type="compositionally biased region" description="Basic and acidic residues" evidence="3">
    <location>
        <begin position="444"/>
        <end position="453"/>
    </location>
</feature>
<feature type="compositionally biased region" description="Basic and acidic residues" evidence="3">
    <location>
        <begin position="270"/>
        <end position="286"/>
    </location>
</feature>
<dbReference type="Pfam" id="PF13174">
    <property type="entry name" value="TPR_6"/>
    <property type="match status" value="1"/>
</dbReference>
<dbReference type="Gene3D" id="1.25.40.10">
    <property type="entry name" value="Tetratricopeptide repeat domain"/>
    <property type="match status" value="1"/>
</dbReference>
<dbReference type="SUPFAM" id="SSF51197">
    <property type="entry name" value="Clavaminate synthase-like"/>
    <property type="match status" value="1"/>
</dbReference>
<evidence type="ECO:0000256" key="4">
    <source>
        <dbReference type="SAM" id="Phobius"/>
    </source>
</evidence>
<dbReference type="EMBL" id="NEDP02003953">
    <property type="protein sequence ID" value="OWF47307.1"/>
    <property type="molecule type" value="Genomic_DNA"/>
</dbReference>
<keyword evidence="2" id="KW-0802">TPR repeat</keyword>
<feature type="region of interest" description="Disordered" evidence="3">
    <location>
        <begin position="1"/>
        <end position="79"/>
    </location>
</feature>
<proteinExistence type="inferred from homology"/>
<dbReference type="Proteomes" id="UP000242188">
    <property type="component" value="Unassembled WGS sequence"/>
</dbReference>
<feature type="compositionally biased region" description="Basic and acidic residues" evidence="3">
    <location>
        <begin position="615"/>
        <end position="652"/>
    </location>
</feature>
<evidence type="ECO:0000256" key="2">
    <source>
        <dbReference type="PROSITE-ProRule" id="PRU00339"/>
    </source>
</evidence>
<dbReference type="InterPro" id="IPR011990">
    <property type="entry name" value="TPR-like_helical_dom_sf"/>
</dbReference>
<accession>A0A210QEV6</accession>
<dbReference type="OrthoDB" id="438431at2759"/>
<evidence type="ECO:0000256" key="1">
    <source>
        <dbReference type="ARBA" id="ARBA00007730"/>
    </source>
</evidence>
<feature type="compositionally biased region" description="Basic and acidic residues" evidence="3">
    <location>
        <begin position="425"/>
        <end position="436"/>
    </location>
</feature>
<comment type="similarity">
    <text evidence="1">Belongs to the aspartyl/asparaginyl beta-hydroxylase family.</text>
</comment>
<feature type="compositionally biased region" description="Acidic residues" evidence="3">
    <location>
        <begin position="557"/>
        <end position="566"/>
    </location>
</feature>
<dbReference type="PROSITE" id="PS50005">
    <property type="entry name" value="TPR"/>
    <property type="match status" value="1"/>
</dbReference>
<feature type="compositionally biased region" description="Basic and acidic residues" evidence="3">
    <location>
        <begin position="195"/>
        <end position="209"/>
    </location>
</feature>
<feature type="compositionally biased region" description="Basic and acidic residues" evidence="3">
    <location>
        <begin position="18"/>
        <end position="37"/>
    </location>
</feature>
<sequence>MANAKKKASKNKSQKNNYHHENESNSKKRQMTPDKQKSVQNGGRKSDQHLTGSKQSNKQEPKGQPATGSKQTSKHEPKRRGSCFRQMFLLFIIASMVAVGGVIYANEEYQILIERTLEKYEVQDKLHMVYDQLKSLKSQIQESFLQLKSQIAEPESEKGERPKRDSEVKKTEDFEEEMEKRFEQPPEQPQTIDEVSQKDTMEEPEHVQDFESDNGETFEQEQFESFEPLQVDITEQVQELGEEEVLEIVEPETKKSEPGEDEVSEPVEPELVKDPEPIDPEAKKPELANVPKQEAEKFEPEVAEVAEPLESLERKPEPEELREEMQENEPENVIFTEPEPVQATESKQEAISEPEQPQISEAEQSTRPVQPELSQKEPVQFTEPEVMKIPESETNIDIEPEQPEITQPEITPFPEPELTPDIEPEEVHPTEGKQTHEPVQPKASKLDQDKFNEPEPVQATEQEKVPEPVQPEITKPEKEQINGPVQPEMIEPEPMQTFESEPEIVTNREQKHEHEGLTEKEQEESFEQSKQKQAEQHETVTEPDINKLEMKISSMLDNEEDIEEDKVEQFEEPKVEMTDEPMKKAVVQKPVMAEVAHDQQPIREEVPEPIREELVYDQQPMREETSEPIRKEVPEPIREELVHDQQPIREGDVPDPIVEMDVPEQLEEEIVSEPMEDQVVPVQVRDEVVQEPIREEDVLEPVVEVDIPEPVQVEIVSEPDKEEIVQKPVREEVVSEPKKDKVVSEPVKDKVVSEPKKDEVVQSTTGETRTGTQMSDKEVERVRKEKEKEEYPNLLITNSRDYRNRKRLDSADQLSEEGDFEGALAKYEKVIEKYPNSPRANYGKGLVLDKMAEKRKSNAFLEQAIRSLDNLLNIPDVPDRLLLLAGRRLAERQQFRGWGDKATKTWRHLVEKFPEDYNIRNQLGLSYILIGNMVAAKNAFREVISIHPTDGFAKVHLGFILKSSDLNFKEAIPLLKEGIATGEPGTEDGRFYFHLGEALQRTDITEEAYKVYHEGAAKGLFLSADQRSLYNVWTLTSRPWWTAEETGYTKHIKLLEDNWKVIRDEALNLLDANTGSFVPEEENLRETGDWKQFTLYNRGRKDKENCNKAPKTCELIDQIPDAKECRRGQVKFSMMQPGVHVWPHCGPTNCRLRAHLGLVVPPGPKIRVVNETREWQEGKVFVFDDSFEHEVWHKGDKPRMVLIVDFWHPQLDKETRLGLTPI</sequence>
<feature type="compositionally biased region" description="Basic and acidic residues" evidence="3">
    <location>
        <begin position="311"/>
        <end position="325"/>
    </location>
</feature>
<feature type="region of interest" description="Disordered" evidence="3">
    <location>
        <begin position="242"/>
        <end position="582"/>
    </location>
</feature>
<keyword evidence="4" id="KW-0812">Transmembrane</keyword>
<organism evidence="6 7">
    <name type="scientific">Mizuhopecten yessoensis</name>
    <name type="common">Japanese scallop</name>
    <name type="synonym">Patinopecten yessoensis</name>
    <dbReference type="NCBI Taxonomy" id="6573"/>
    <lineage>
        <taxon>Eukaryota</taxon>
        <taxon>Metazoa</taxon>
        <taxon>Spiralia</taxon>
        <taxon>Lophotrochozoa</taxon>
        <taxon>Mollusca</taxon>
        <taxon>Bivalvia</taxon>
        <taxon>Autobranchia</taxon>
        <taxon>Pteriomorphia</taxon>
        <taxon>Pectinida</taxon>
        <taxon>Pectinoidea</taxon>
        <taxon>Pectinidae</taxon>
        <taxon>Mizuhopecten</taxon>
    </lineage>
</organism>
<feature type="region of interest" description="Disordered" evidence="3">
    <location>
        <begin position="734"/>
        <end position="774"/>
    </location>
</feature>
<dbReference type="GO" id="GO:0062101">
    <property type="term" value="F:peptidyl-aspartic acid 3-dioxygenase activity"/>
    <property type="evidence" value="ECO:0007669"/>
    <property type="project" value="InterPro"/>
</dbReference>
<feature type="region of interest" description="Disordered" evidence="3">
    <location>
        <begin position="151"/>
        <end position="218"/>
    </location>
</feature>